<dbReference type="EMBL" id="AUZX01000766">
    <property type="protein sequence ID" value="EQD80323.1"/>
    <property type="molecule type" value="Genomic_DNA"/>
</dbReference>
<dbReference type="SUPFAM" id="SSF56349">
    <property type="entry name" value="DNA breaking-rejoining enzymes"/>
    <property type="match status" value="1"/>
</dbReference>
<dbReference type="PANTHER" id="PTHR30629">
    <property type="entry name" value="PROPHAGE INTEGRASE"/>
    <property type="match status" value="1"/>
</dbReference>
<evidence type="ECO:0000313" key="3">
    <source>
        <dbReference type="EMBL" id="EQD80323.1"/>
    </source>
</evidence>
<dbReference type="AlphaFoldDB" id="T1CFA8"/>
<reference evidence="3" key="2">
    <citation type="journal article" date="2014" name="ISME J.">
        <title>Microbial stratification in low pH oxic and suboxic macroscopic growths along an acid mine drainage.</title>
        <authorList>
            <person name="Mendez-Garcia C."/>
            <person name="Mesa V."/>
            <person name="Sprenger R.R."/>
            <person name="Richter M."/>
            <person name="Diez M.S."/>
            <person name="Solano J."/>
            <person name="Bargiela R."/>
            <person name="Golyshina O.V."/>
            <person name="Manteca A."/>
            <person name="Ramos J.L."/>
            <person name="Gallego J.R."/>
            <person name="Llorente I."/>
            <person name="Martins Dos Santos V.A."/>
            <person name="Jensen O.N."/>
            <person name="Pelaez A.I."/>
            <person name="Sanchez J."/>
            <person name="Ferrer M."/>
        </authorList>
    </citation>
    <scope>NUCLEOTIDE SEQUENCE</scope>
</reference>
<evidence type="ECO:0000256" key="1">
    <source>
        <dbReference type="ARBA" id="ARBA00008857"/>
    </source>
</evidence>
<proteinExistence type="inferred from homology"/>
<organism evidence="3">
    <name type="scientific">mine drainage metagenome</name>
    <dbReference type="NCBI Taxonomy" id="410659"/>
    <lineage>
        <taxon>unclassified sequences</taxon>
        <taxon>metagenomes</taxon>
        <taxon>ecological metagenomes</taxon>
    </lineage>
</organism>
<dbReference type="PANTHER" id="PTHR30629:SF9">
    <property type="entry name" value="PROTEIN INTB-RELATED"/>
    <property type="match status" value="1"/>
</dbReference>
<protein>
    <submittedName>
        <fullName evidence="3">IntS</fullName>
    </submittedName>
</protein>
<dbReference type="InterPro" id="IPR011010">
    <property type="entry name" value="DNA_brk_join_enz"/>
</dbReference>
<evidence type="ECO:0000256" key="2">
    <source>
        <dbReference type="ARBA" id="ARBA00022908"/>
    </source>
</evidence>
<comment type="caution">
    <text evidence="3">The sequence shown here is derived from an EMBL/GenBank/DDBJ whole genome shotgun (WGS) entry which is preliminary data.</text>
</comment>
<sequence>MSVNTVNAALRRLGYASDEMTGHGFRAMAYTCLNELGWHPDVIELQMAHAERNKVRAAYNRAERLAERGKMMQAWADYLDGLRAGRRESRFMDEAVQRAQGVTQSGNQAQSPSNCRKQAKKGATTVSQLELFCVPGGE</sequence>
<accession>T1CFA8</accession>
<dbReference type="GO" id="GO:0015074">
    <property type="term" value="P:DNA integration"/>
    <property type="evidence" value="ECO:0007669"/>
    <property type="project" value="UniProtKB-KW"/>
</dbReference>
<reference evidence="3" key="1">
    <citation type="submission" date="2013-08" db="EMBL/GenBank/DDBJ databases">
        <authorList>
            <person name="Mendez C."/>
            <person name="Richter M."/>
            <person name="Ferrer M."/>
            <person name="Sanchez J."/>
        </authorList>
    </citation>
    <scope>NUCLEOTIDE SEQUENCE</scope>
</reference>
<dbReference type="GO" id="GO:0003677">
    <property type="term" value="F:DNA binding"/>
    <property type="evidence" value="ECO:0007669"/>
    <property type="project" value="InterPro"/>
</dbReference>
<keyword evidence="2" id="KW-0229">DNA integration</keyword>
<gene>
    <name evidence="3" type="ORF">B1A_01010</name>
</gene>
<name>T1CFA8_9ZZZZ</name>
<comment type="similarity">
    <text evidence="1">Belongs to the 'phage' integrase family.</text>
</comment>
<dbReference type="InterPro" id="IPR050808">
    <property type="entry name" value="Phage_Integrase"/>
</dbReference>